<dbReference type="Gene3D" id="2.20.28.30">
    <property type="entry name" value="RNA polymerase ii, chain L"/>
    <property type="match status" value="1"/>
</dbReference>
<feature type="compositionally biased region" description="Low complexity" evidence="1">
    <location>
        <begin position="81"/>
        <end position="103"/>
    </location>
</feature>
<dbReference type="PANTHER" id="PTHR34404">
    <property type="entry name" value="REGULATORY PROTEIN, FMDB FAMILY"/>
    <property type="match status" value="1"/>
</dbReference>
<dbReference type="InterPro" id="IPR013429">
    <property type="entry name" value="Regulatory_FmdB_Zinc_ribbon"/>
</dbReference>
<comment type="caution">
    <text evidence="3">The sequence shown here is derived from an EMBL/GenBank/DDBJ whole genome shotgun (WGS) entry which is preliminary data.</text>
</comment>
<dbReference type="Proteomes" id="UP000050501">
    <property type="component" value="Unassembled WGS sequence"/>
</dbReference>
<dbReference type="SMART" id="SM00834">
    <property type="entry name" value="CxxC_CXXC_SSSS"/>
    <property type="match status" value="1"/>
</dbReference>
<dbReference type="InterPro" id="IPR029040">
    <property type="entry name" value="RPABC4/Spt4"/>
</dbReference>
<evidence type="ECO:0000313" key="4">
    <source>
        <dbReference type="Proteomes" id="UP000050501"/>
    </source>
</evidence>
<feature type="compositionally biased region" description="Basic and acidic residues" evidence="1">
    <location>
        <begin position="68"/>
        <end position="80"/>
    </location>
</feature>
<evidence type="ECO:0000313" key="3">
    <source>
        <dbReference type="EMBL" id="KPL79731.1"/>
    </source>
</evidence>
<protein>
    <submittedName>
        <fullName evidence="3">FmdB family transcriptional regulator</fullName>
    </submittedName>
</protein>
<organism evidence="3 4">
    <name type="scientific">Levilinea saccharolytica</name>
    <dbReference type="NCBI Taxonomy" id="229921"/>
    <lineage>
        <taxon>Bacteria</taxon>
        <taxon>Bacillati</taxon>
        <taxon>Chloroflexota</taxon>
        <taxon>Anaerolineae</taxon>
        <taxon>Anaerolineales</taxon>
        <taxon>Anaerolineaceae</taxon>
        <taxon>Levilinea</taxon>
    </lineage>
</organism>
<evidence type="ECO:0000259" key="2">
    <source>
        <dbReference type="SMART" id="SM00834"/>
    </source>
</evidence>
<name>A0A0P6XBW8_9CHLR</name>
<accession>A0A0P6XBW8</accession>
<evidence type="ECO:0000256" key="1">
    <source>
        <dbReference type="SAM" id="MobiDB-lite"/>
    </source>
</evidence>
<dbReference type="STRING" id="229921.ADN01_13655"/>
<dbReference type="SUPFAM" id="SSF63393">
    <property type="entry name" value="RNA polymerase subunits"/>
    <property type="match status" value="1"/>
</dbReference>
<dbReference type="NCBIfam" id="TIGR02605">
    <property type="entry name" value="CxxC_CxxC_SSSS"/>
    <property type="match status" value="1"/>
</dbReference>
<gene>
    <name evidence="3" type="ORF">ADN01_13655</name>
</gene>
<dbReference type="OrthoDB" id="9813321at2"/>
<dbReference type="EMBL" id="LGCM01000046">
    <property type="protein sequence ID" value="KPL79731.1"/>
    <property type="molecule type" value="Genomic_DNA"/>
</dbReference>
<keyword evidence="4" id="KW-1185">Reference proteome</keyword>
<proteinExistence type="predicted"/>
<feature type="domain" description="Putative regulatory protein FmdB zinc ribbon" evidence="2">
    <location>
        <begin position="1"/>
        <end position="42"/>
    </location>
</feature>
<feature type="region of interest" description="Disordered" evidence="1">
    <location>
        <begin position="52"/>
        <end position="103"/>
    </location>
</feature>
<dbReference type="Pfam" id="PF09723">
    <property type="entry name" value="Zn_ribbon_8"/>
    <property type="match status" value="1"/>
</dbReference>
<dbReference type="RefSeq" id="WP_062417420.1">
    <property type="nucleotide sequence ID" value="NZ_DF967974.1"/>
</dbReference>
<reference evidence="3 4" key="1">
    <citation type="submission" date="2015-07" db="EMBL/GenBank/DDBJ databases">
        <title>Genome sequence of Levilinea saccharolytica DSM 16555.</title>
        <authorList>
            <person name="Hemp J."/>
            <person name="Ward L.M."/>
            <person name="Pace L.A."/>
            <person name="Fischer W.W."/>
        </authorList>
    </citation>
    <scope>NUCLEOTIDE SEQUENCE [LARGE SCALE GENOMIC DNA]</scope>
    <source>
        <strain evidence="3 4">KIBI-1</strain>
    </source>
</reference>
<dbReference type="PANTHER" id="PTHR34404:SF2">
    <property type="entry name" value="CONSERVED SERINE RICH PROTEIN"/>
    <property type="match status" value="1"/>
</dbReference>
<sequence length="103" mass="11235">MPIYTYRCESCGVQFERNQRFSDPPLARCPECNKKSLRKVYTPVGIVFKGSGFYATDHRSPSGQSRATHTEEKPAEKAAETKPAAESSSTPSASSTAVTKTSD</sequence>
<dbReference type="AlphaFoldDB" id="A0A0P6XBW8"/>